<dbReference type="InterPro" id="IPR052562">
    <property type="entry name" value="Ketohexokinase-related"/>
</dbReference>
<protein>
    <submittedName>
        <fullName evidence="2">Uncharacterized protein</fullName>
    </submittedName>
</protein>
<dbReference type="EMBL" id="JAKOGI010000002">
    <property type="protein sequence ID" value="KAJ8453108.1"/>
    <property type="molecule type" value="Genomic_DNA"/>
</dbReference>
<dbReference type="InterPro" id="IPR029056">
    <property type="entry name" value="Ribokinase-like"/>
</dbReference>
<reference evidence="2" key="1">
    <citation type="submission" date="2022-04" db="EMBL/GenBank/DDBJ databases">
        <title>Carnegiea gigantea Genome sequencing and assembly v2.</title>
        <authorList>
            <person name="Copetti D."/>
            <person name="Sanderson M.J."/>
            <person name="Burquez A."/>
            <person name="Wojciechowski M.F."/>
        </authorList>
    </citation>
    <scope>NUCLEOTIDE SEQUENCE</scope>
    <source>
        <strain evidence="2">SGP5-SGP5p</strain>
        <tissue evidence="2">Aerial part</tissue>
    </source>
</reference>
<dbReference type="PANTHER" id="PTHR42774:SF3">
    <property type="entry name" value="KETOHEXOKINASE"/>
    <property type="match status" value="1"/>
</dbReference>
<comment type="caution">
    <text evidence="2">The sequence shown here is derived from an EMBL/GenBank/DDBJ whole genome shotgun (WGS) entry which is preliminary data.</text>
</comment>
<dbReference type="Gene3D" id="3.40.1190.20">
    <property type="match status" value="1"/>
</dbReference>
<keyword evidence="3" id="KW-1185">Reference proteome</keyword>
<sequence length="222" mass="24124">MSSCSSSSPPPPPPPPSSSLVPPLPENHVVVCFTCPSSSGQWARLHMLILPVMACGLNPRLISKIADDVHGKGMLKELEADGIDTSFLIEDRLLNPYSMVPLFDTRDPRLESALDGVKLVYSDVRLPEIAINMAKEIGFCGLTISLPIVSLSAFGENFSAEASESEEVNVRRSRKLLEQKIVHDCALLSCVSSLVMNLTKDGLETFCGRLHVGTAEKIFRTC</sequence>
<feature type="region of interest" description="Disordered" evidence="1">
    <location>
        <begin position="1"/>
        <end position="20"/>
    </location>
</feature>
<proteinExistence type="predicted"/>
<dbReference type="PANTHER" id="PTHR42774">
    <property type="entry name" value="PHOSPHOTRANSFERASE SYSTEM TRANSPORT PROTEIN"/>
    <property type="match status" value="1"/>
</dbReference>
<evidence type="ECO:0000313" key="3">
    <source>
        <dbReference type="Proteomes" id="UP001153076"/>
    </source>
</evidence>
<dbReference type="OrthoDB" id="204058at2759"/>
<dbReference type="Proteomes" id="UP001153076">
    <property type="component" value="Unassembled WGS sequence"/>
</dbReference>
<evidence type="ECO:0000313" key="2">
    <source>
        <dbReference type="EMBL" id="KAJ8453108.1"/>
    </source>
</evidence>
<accession>A0A9Q1L248</accession>
<dbReference type="SUPFAM" id="SSF53613">
    <property type="entry name" value="Ribokinase-like"/>
    <property type="match status" value="1"/>
</dbReference>
<gene>
    <name evidence="2" type="ORF">Cgig2_014871</name>
</gene>
<feature type="compositionally biased region" description="Pro residues" evidence="1">
    <location>
        <begin position="8"/>
        <end position="20"/>
    </location>
</feature>
<dbReference type="AlphaFoldDB" id="A0A9Q1L248"/>
<name>A0A9Q1L248_9CARY</name>
<evidence type="ECO:0000256" key="1">
    <source>
        <dbReference type="SAM" id="MobiDB-lite"/>
    </source>
</evidence>
<organism evidence="2 3">
    <name type="scientific">Carnegiea gigantea</name>
    <dbReference type="NCBI Taxonomy" id="171969"/>
    <lineage>
        <taxon>Eukaryota</taxon>
        <taxon>Viridiplantae</taxon>
        <taxon>Streptophyta</taxon>
        <taxon>Embryophyta</taxon>
        <taxon>Tracheophyta</taxon>
        <taxon>Spermatophyta</taxon>
        <taxon>Magnoliopsida</taxon>
        <taxon>eudicotyledons</taxon>
        <taxon>Gunneridae</taxon>
        <taxon>Pentapetalae</taxon>
        <taxon>Caryophyllales</taxon>
        <taxon>Cactineae</taxon>
        <taxon>Cactaceae</taxon>
        <taxon>Cactoideae</taxon>
        <taxon>Echinocereeae</taxon>
        <taxon>Carnegiea</taxon>
    </lineage>
</organism>